<keyword evidence="2" id="KW-0808">Transferase</keyword>
<sequence>MKHLLYVGNKLQQHGYTPSGVDVYSKKFEELGFKVTAVSSIKNKYLRLLKMFFTILRYRNSVDFILIDTYSTQNFYFAFLCGLLAKLIKIKYIPILRGGNLPQRLVKSKKLSNLLFKNAHVNIAPSKYLKDAFNVHNFNNVLYIPNSISLKDYEFTPKPIDIPKLLWVRSFVKIYNPKLAIKIFSAIKSKYPEATLCMVGPEKDGSLQNCKAYAEQLNLNVKFTGQLTKQEWRELSNNYNIFINTTNFDNTPVSVIEAMALGLPVISTNVGGLPYLINNVEDGILVPANNPTHFIDAIVSLVENPTKAQELSIHAREKVSNYDWQIVKLNWQKLFT</sequence>
<dbReference type="KEGG" id="cat:CA2559_12393"/>
<feature type="domain" description="Glycosyl transferase family 1" evidence="1">
    <location>
        <begin position="162"/>
        <end position="317"/>
    </location>
</feature>
<dbReference type="Pfam" id="PF00534">
    <property type="entry name" value="Glycos_transf_1"/>
    <property type="match status" value="1"/>
</dbReference>
<dbReference type="SUPFAM" id="SSF53756">
    <property type="entry name" value="UDP-Glycosyltransferase/glycogen phosphorylase"/>
    <property type="match status" value="1"/>
</dbReference>
<dbReference type="AlphaFoldDB" id="A3UAK1"/>
<dbReference type="Proteomes" id="UP000002297">
    <property type="component" value="Chromosome"/>
</dbReference>
<dbReference type="HOGENOM" id="CLU_009583_14_0_10"/>
<dbReference type="InterPro" id="IPR001296">
    <property type="entry name" value="Glyco_trans_1"/>
</dbReference>
<proteinExistence type="predicted"/>
<name>A3UAK1_CROAH</name>
<dbReference type="RefSeq" id="WP_013188218.1">
    <property type="nucleotide sequence ID" value="NC_014230.1"/>
</dbReference>
<dbReference type="CDD" id="cd03801">
    <property type="entry name" value="GT4_PimA-like"/>
    <property type="match status" value="1"/>
</dbReference>
<dbReference type="eggNOG" id="COG0438">
    <property type="taxonomic scope" value="Bacteria"/>
</dbReference>
<dbReference type="Gene3D" id="3.40.50.2000">
    <property type="entry name" value="Glycogen Phosphorylase B"/>
    <property type="match status" value="2"/>
</dbReference>
<reference evidence="2 3" key="1">
    <citation type="journal article" date="2010" name="J. Bacteriol.">
        <title>The complete genome sequence of Croceibacter atlanticus HTCC2559T.</title>
        <authorList>
            <person name="Oh H.M."/>
            <person name="Kang I."/>
            <person name="Ferriera S."/>
            <person name="Giovannoni S.J."/>
            <person name="Cho J.C."/>
        </authorList>
    </citation>
    <scope>NUCLEOTIDE SEQUENCE [LARGE SCALE GENOMIC DNA]</scope>
    <source>
        <strain evidence="3">ATCC BAA-628 / HTCC2559 / KCTC 12090</strain>
    </source>
</reference>
<dbReference type="PANTHER" id="PTHR12526">
    <property type="entry name" value="GLYCOSYLTRANSFERASE"/>
    <property type="match status" value="1"/>
</dbReference>
<evidence type="ECO:0000259" key="1">
    <source>
        <dbReference type="Pfam" id="PF00534"/>
    </source>
</evidence>
<accession>A3UAK1</accession>
<evidence type="ECO:0000313" key="2">
    <source>
        <dbReference type="EMBL" id="EAP86837.1"/>
    </source>
</evidence>
<organism evidence="2 3">
    <name type="scientific">Croceibacter atlanticus (strain ATCC BAA-628 / JCM 21780 / CIP 108009 / IAM 15332 / KCTC 12090 / HTCC2559)</name>
    <dbReference type="NCBI Taxonomy" id="216432"/>
    <lineage>
        <taxon>Bacteria</taxon>
        <taxon>Pseudomonadati</taxon>
        <taxon>Bacteroidota</taxon>
        <taxon>Flavobacteriia</taxon>
        <taxon>Flavobacteriales</taxon>
        <taxon>Flavobacteriaceae</taxon>
        <taxon>Croceibacter</taxon>
    </lineage>
</organism>
<dbReference type="GeneID" id="89454193"/>
<dbReference type="OrthoDB" id="139410at2"/>
<gene>
    <name evidence="2" type="ordered locus">CA2559_12393</name>
</gene>
<evidence type="ECO:0000313" key="3">
    <source>
        <dbReference type="Proteomes" id="UP000002297"/>
    </source>
</evidence>
<dbReference type="STRING" id="216432.CA2559_12393"/>
<dbReference type="GO" id="GO:0016757">
    <property type="term" value="F:glycosyltransferase activity"/>
    <property type="evidence" value="ECO:0007669"/>
    <property type="project" value="InterPro"/>
</dbReference>
<dbReference type="CAZy" id="GT4">
    <property type="family name" value="Glycosyltransferase Family 4"/>
</dbReference>
<protein>
    <submittedName>
        <fullName evidence="2">Glycosyl transferase, group 1</fullName>
    </submittedName>
</protein>
<dbReference type="EMBL" id="CP002046">
    <property type="protein sequence ID" value="EAP86837.1"/>
    <property type="molecule type" value="Genomic_DNA"/>
</dbReference>
<keyword evidence="3" id="KW-1185">Reference proteome</keyword>